<dbReference type="Proteomes" id="UP000292685">
    <property type="component" value="Unassembled WGS sequence"/>
</dbReference>
<gene>
    <name evidence="3" type="ORF">EV380_2812</name>
</gene>
<dbReference type="GO" id="GO:0016787">
    <property type="term" value="F:hydrolase activity"/>
    <property type="evidence" value="ECO:0007669"/>
    <property type="project" value="UniProtKB-KW"/>
</dbReference>
<dbReference type="OrthoDB" id="255603at2"/>
<dbReference type="Pfam" id="PF20434">
    <property type="entry name" value="BD-FAE"/>
    <property type="match status" value="1"/>
</dbReference>
<reference evidence="3 4" key="1">
    <citation type="submission" date="2019-02" db="EMBL/GenBank/DDBJ databases">
        <title>Sequencing the genomes of 1000 actinobacteria strains.</title>
        <authorList>
            <person name="Klenk H.-P."/>
        </authorList>
    </citation>
    <scope>NUCLEOTIDE SEQUENCE [LARGE SCALE GENOMIC DNA]</scope>
    <source>
        <strain evidence="3 4">DSM 17364</strain>
    </source>
</reference>
<dbReference type="SUPFAM" id="SSF53474">
    <property type="entry name" value="alpha/beta-Hydrolases"/>
    <property type="match status" value="1"/>
</dbReference>
<sequence>MSSAALNISDIAYTLDHYGDLPSQFVEVILPEGHARGVVVVIHGGYWRAKYDAELGLPLAADLARNGWAAVNLEYRRTESEDAEDAGGWPATFEDVAAGIDHVRKVLPEAYVGLPVFALGHSAGGHLAAWAASRTDFAPGTVGADPVVALDGVLSQAGVLDLHQAHELGLSNGAAQLLMGSTPEEEPDAWKHADPTRLVPAPVDVVVLHPEADESVPVSIAHSYCEAAAAAGGDPRFRAIPGDHLSVVDVESRAWQMCMKELDRLAEAHGSKPAR</sequence>
<evidence type="ECO:0000259" key="2">
    <source>
        <dbReference type="Pfam" id="PF20434"/>
    </source>
</evidence>
<dbReference type="InterPro" id="IPR049492">
    <property type="entry name" value="BD-FAE-like_dom"/>
</dbReference>
<dbReference type="InterPro" id="IPR050300">
    <property type="entry name" value="GDXG_lipolytic_enzyme"/>
</dbReference>
<feature type="domain" description="BD-FAE-like" evidence="2">
    <location>
        <begin position="36"/>
        <end position="220"/>
    </location>
</feature>
<dbReference type="PANTHER" id="PTHR48081">
    <property type="entry name" value="AB HYDROLASE SUPERFAMILY PROTEIN C4A8.06C"/>
    <property type="match status" value="1"/>
</dbReference>
<comment type="caution">
    <text evidence="3">The sequence shown here is derived from an EMBL/GenBank/DDBJ whole genome shotgun (WGS) entry which is preliminary data.</text>
</comment>
<accession>A0A4Q8AFU5</accession>
<keyword evidence="4" id="KW-1185">Reference proteome</keyword>
<dbReference type="EMBL" id="SHLA01000001">
    <property type="protein sequence ID" value="RZU63200.1"/>
    <property type="molecule type" value="Genomic_DNA"/>
</dbReference>
<dbReference type="PANTHER" id="PTHR48081:SF33">
    <property type="entry name" value="KYNURENINE FORMAMIDASE"/>
    <property type="match status" value="1"/>
</dbReference>
<proteinExistence type="predicted"/>
<evidence type="ECO:0000313" key="3">
    <source>
        <dbReference type="EMBL" id="RZU63200.1"/>
    </source>
</evidence>
<protein>
    <submittedName>
        <fullName evidence="3">Acetyl esterase/lipase</fullName>
    </submittedName>
</protein>
<name>A0A4Q8AFU5_9MICC</name>
<dbReference type="AlphaFoldDB" id="A0A4Q8AFU5"/>
<evidence type="ECO:0000256" key="1">
    <source>
        <dbReference type="ARBA" id="ARBA00022801"/>
    </source>
</evidence>
<dbReference type="Gene3D" id="3.40.50.1820">
    <property type="entry name" value="alpha/beta hydrolase"/>
    <property type="match status" value="1"/>
</dbReference>
<dbReference type="RefSeq" id="WP_130451637.1">
    <property type="nucleotide sequence ID" value="NZ_SHLA01000001.1"/>
</dbReference>
<dbReference type="InterPro" id="IPR029058">
    <property type="entry name" value="AB_hydrolase_fold"/>
</dbReference>
<keyword evidence="1" id="KW-0378">Hydrolase</keyword>
<evidence type="ECO:0000313" key="4">
    <source>
        <dbReference type="Proteomes" id="UP000292685"/>
    </source>
</evidence>
<organism evidence="3 4">
    <name type="scientific">Zhihengliuella halotolerans</name>
    <dbReference type="NCBI Taxonomy" id="370736"/>
    <lineage>
        <taxon>Bacteria</taxon>
        <taxon>Bacillati</taxon>
        <taxon>Actinomycetota</taxon>
        <taxon>Actinomycetes</taxon>
        <taxon>Micrococcales</taxon>
        <taxon>Micrococcaceae</taxon>
        <taxon>Zhihengliuella</taxon>
    </lineage>
</organism>